<dbReference type="AlphaFoldDB" id="A0A8S3YMR0"/>
<dbReference type="OrthoDB" id="6094942at2759"/>
<dbReference type="InterPro" id="IPR019427">
    <property type="entry name" value="7TM_GPCR_serpentine_rcpt_Srw"/>
</dbReference>
<feature type="domain" description="G-protein coupled receptors family 1 profile" evidence="6">
    <location>
        <begin position="66"/>
        <end position="336"/>
    </location>
</feature>
<organism evidence="7 8">
    <name type="scientific">Candidula unifasciata</name>
    <dbReference type="NCBI Taxonomy" id="100452"/>
    <lineage>
        <taxon>Eukaryota</taxon>
        <taxon>Metazoa</taxon>
        <taxon>Spiralia</taxon>
        <taxon>Lophotrochozoa</taxon>
        <taxon>Mollusca</taxon>
        <taxon>Gastropoda</taxon>
        <taxon>Heterobranchia</taxon>
        <taxon>Euthyneura</taxon>
        <taxon>Panpulmonata</taxon>
        <taxon>Eupulmonata</taxon>
        <taxon>Stylommatophora</taxon>
        <taxon>Helicina</taxon>
        <taxon>Helicoidea</taxon>
        <taxon>Geomitridae</taxon>
        <taxon>Candidula</taxon>
    </lineage>
</organism>
<accession>A0A8S3YMR0</accession>
<protein>
    <recommendedName>
        <fullName evidence="6">G-protein coupled receptors family 1 profile domain-containing protein</fullName>
    </recommendedName>
</protein>
<dbReference type="InterPro" id="IPR000276">
    <property type="entry name" value="GPCR_Rhodpsn"/>
</dbReference>
<evidence type="ECO:0000256" key="5">
    <source>
        <dbReference type="SAM" id="Phobius"/>
    </source>
</evidence>
<keyword evidence="2 5" id="KW-0812">Transmembrane</keyword>
<dbReference type="InterPro" id="IPR017452">
    <property type="entry name" value="GPCR_Rhodpsn_7TM"/>
</dbReference>
<dbReference type="InterPro" id="IPR052954">
    <property type="entry name" value="GPCR-Ligand_Int"/>
</dbReference>
<dbReference type="GO" id="GO:0008528">
    <property type="term" value="F:G protein-coupled peptide receptor activity"/>
    <property type="evidence" value="ECO:0007669"/>
    <property type="project" value="InterPro"/>
</dbReference>
<evidence type="ECO:0000313" key="8">
    <source>
        <dbReference type="Proteomes" id="UP000678393"/>
    </source>
</evidence>
<evidence type="ECO:0000313" key="7">
    <source>
        <dbReference type="EMBL" id="CAG5116551.1"/>
    </source>
</evidence>
<dbReference type="Gene3D" id="1.20.1070.10">
    <property type="entry name" value="Rhodopsin 7-helix transmembrane proteins"/>
    <property type="match status" value="1"/>
</dbReference>
<dbReference type="PROSITE" id="PS50262">
    <property type="entry name" value="G_PROTEIN_RECEP_F1_2"/>
    <property type="match status" value="1"/>
</dbReference>
<gene>
    <name evidence="7" type="ORF">CUNI_LOCUS2109</name>
</gene>
<evidence type="ECO:0000256" key="2">
    <source>
        <dbReference type="ARBA" id="ARBA00022692"/>
    </source>
</evidence>
<dbReference type="PRINTS" id="PR00237">
    <property type="entry name" value="GPCRRHODOPSN"/>
</dbReference>
<dbReference type="SUPFAM" id="SSF81321">
    <property type="entry name" value="Family A G protein-coupled receptor-like"/>
    <property type="match status" value="1"/>
</dbReference>
<keyword evidence="3 5" id="KW-1133">Transmembrane helix</keyword>
<dbReference type="Pfam" id="PF10324">
    <property type="entry name" value="7TM_GPCR_Srw"/>
    <property type="match status" value="1"/>
</dbReference>
<dbReference type="PANTHER" id="PTHR46641">
    <property type="entry name" value="FMRFAMIDE RECEPTOR-RELATED"/>
    <property type="match status" value="1"/>
</dbReference>
<dbReference type="Proteomes" id="UP000678393">
    <property type="component" value="Unassembled WGS sequence"/>
</dbReference>
<keyword evidence="8" id="KW-1185">Reference proteome</keyword>
<sequence>MSPPPTYIDLHPDSDFPFLVPPLRECLTTHAPCNMGLGPKNTTNYWNEISDYFCFLALPVIVTFAVLTELMSIVVLARQVRQSLDTYLLGLSLATLLLLTCTTLLALQHYVGPHHLLVYSQPYSASCRDWFWYSAIWLLVMMSFERVLTVSASRANILCTSAQAAVVVVMVFAVGLVSSLPRFWEYQAMEIMDHATNASFVIAQKTISTATEEYNTMYFWYVKGVTLFVPYFMMIAMSVVMGCRTRRGVLTQRYMAIKHTSGLTLTRKIKEEVALTQLLILLMVLYMICSAPSAALDLVAHLAPSWMDPTSRTYASFYNLFTVMFFFQFDLHLIIYFCFNKQYRLTLLALFCCCC</sequence>
<proteinExistence type="predicted"/>
<feature type="transmembrane region" description="Helical" evidence="5">
    <location>
        <begin position="88"/>
        <end position="110"/>
    </location>
</feature>
<dbReference type="GO" id="GO:0016020">
    <property type="term" value="C:membrane"/>
    <property type="evidence" value="ECO:0007669"/>
    <property type="project" value="UniProtKB-SubCell"/>
</dbReference>
<comment type="subcellular location">
    <subcellularLocation>
        <location evidence="1">Membrane</location>
    </subcellularLocation>
</comment>
<feature type="transmembrane region" description="Helical" evidence="5">
    <location>
        <begin position="218"/>
        <end position="243"/>
    </location>
</feature>
<feature type="transmembrane region" description="Helical" evidence="5">
    <location>
        <begin position="49"/>
        <end position="76"/>
    </location>
</feature>
<dbReference type="PANTHER" id="PTHR46641:SF2">
    <property type="entry name" value="FMRFAMIDE RECEPTOR"/>
    <property type="match status" value="1"/>
</dbReference>
<comment type="caution">
    <text evidence="7">The sequence shown here is derived from an EMBL/GenBank/DDBJ whole genome shotgun (WGS) entry which is preliminary data.</text>
</comment>
<feature type="transmembrane region" description="Helical" evidence="5">
    <location>
        <begin position="155"/>
        <end position="177"/>
    </location>
</feature>
<feature type="transmembrane region" description="Helical" evidence="5">
    <location>
        <begin position="130"/>
        <end position="148"/>
    </location>
</feature>
<evidence type="ECO:0000256" key="1">
    <source>
        <dbReference type="ARBA" id="ARBA00004370"/>
    </source>
</evidence>
<dbReference type="EMBL" id="CAJHNH020000269">
    <property type="protein sequence ID" value="CAG5116551.1"/>
    <property type="molecule type" value="Genomic_DNA"/>
</dbReference>
<feature type="transmembrane region" description="Helical" evidence="5">
    <location>
        <begin position="316"/>
        <end position="339"/>
    </location>
</feature>
<keyword evidence="4 5" id="KW-0472">Membrane</keyword>
<feature type="transmembrane region" description="Helical" evidence="5">
    <location>
        <begin position="273"/>
        <end position="296"/>
    </location>
</feature>
<evidence type="ECO:0000256" key="4">
    <source>
        <dbReference type="ARBA" id="ARBA00023136"/>
    </source>
</evidence>
<name>A0A8S3YMR0_9EUPU</name>
<reference evidence="7" key="1">
    <citation type="submission" date="2021-04" db="EMBL/GenBank/DDBJ databases">
        <authorList>
            <consortium name="Molecular Ecology Group"/>
        </authorList>
    </citation>
    <scope>NUCLEOTIDE SEQUENCE</scope>
</reference>
<evidence type="ECO:0000256" key="3">
    <source>
        <dbReference type="ARBA" id="ARBA00022989"/>
    </source>
</evidence>
<evidence type="ECO:0000259" key="6">
    <source>
        <dbReference type="PROSITE" id="PS50262"/>
    </source>
</evidence>